<dbReference type="PANTHER" id="PTHR43580:SF2">
    <property type="entry name" value="CYTOKINE-LIKE NUCLEAR FACTOR N-PAC"/>
    <property type="match status" value="1"/>
</dbReference>
<dbReference type="OrthoDB" id="9988102at2759"/>
<dbReference type="RefSeq" id="XP_046120914.1">
    <property type="nucleotide sequence ID" value="XM_046259800.1"/>
</dbReference>
<dbReference type="SUPFAM" id="SSF48179">
    <property type="entry name" value="6-phosphogluconate dehydrogenase C-terminal domain-like"/>
    <property type="match status" value="1"/>
</dbReference>
<proteinExistence type="inferred from homology"/>
<dbReference type="InterPro" id="IPR013328">
    <property type="entry name" value="6PGD_dom2"/>
</dbReference>
<dbReference type="InterPro" id="IPR051265">
    <property type="entry name" value="HIBADH-related_NP60_sf"/>
</dbReference>
<feature type="domain" description="6-phosphogluconate dehydrogenase NADP-binding" evidence="2">
    <location>
        <begin position="10"/>
        <end position="140"/>
    </location>
</feature>
<dbReference type="GO" id="GO:0140673">
    <property type="term" value="P:transcription elongation-coupled chromatin remodeling"/>
    <property type="evidence" value="ECO:0007669"/>
    <property type="project" value="TreeGrafter"/>
</dbReference>
<dbReference type="GeneID" id="70290703"/>
<evidence type="ECO:0000259" key="3">
    <source>
        <dbReference type="Pfam" id="PF09130"/>
    </source>
</evidence>
<dbReference type="AlphaFoldDB" id="A0A9P7ZRP3"/>
<evidence type="ECO:0000256" key="1">
    <source>
        <dbReference type="ARBA" id="ARBA00007598"/>
    </source>
</evidence>
<feature type="domain" description="Phosphogluconate dehydrogenase NAD-binding putative C-terminal" evidence="3">
    <location>
        <begin position="223"/>
        <end position="293"/>
    </location>
</feature>
<dbReference type="GO" id="GO:0031491">
    <property type="term" value="F:nucleosome binding"/>
    <property type="evidence" value="ECO:0007669"/>
    <property type="project" value="TreeGrafter"/>
</dbReference>
<dbReference type="InterPro" id="IPR015814">
    <property type="entry name" value="Pgluconate_DH_NAD-bd_C"/>
</dbReference>
<dbReference type="PANTHER" id="PTHR43580">
    <property type="entry name" value="OXIDOREDUCTASE GLYR1-RELATED"/>
    <property type="match status" value="1"/>
</dbReference>
<dbReference type="InterPro" id="IPR036291">
    <property type="entry name" value="NAD(P)-bd_dom_sf"/>
</dbReference>
<evidence type="ECO:0000259" key="2">
    <source>
        <dbReference type="Pfam" id="PF03446"/>
    </source>
</evidence>
<dbReference type="Gene3D" id="1.10.1040.10">
    <property type="entry name" value="N-(1-d-carboxylethyl)-l-norvaline Dehydrogenase, domain 2"/>
    <property type="match status" value="1"/>
</dbReference>
<keyword evidence="5" id="KW-1185">Reference proteome</keyword>
<reference evidence="4" key="1">
    <citation type="journal article" date="2021" name="IMA Fungus">
        <title>Genomic characterization of three marine fungi, including Emericellopsis atlantica sp. nov. with signatures of a generalist lifestyle and marine biomass degradation.</title>
        <authorList>
            <person name="Hagestad O.C."/>
            <person name="Hou L."/>
            <person name="Andersen J.H."/>
            <person name="Hansen E.H."/>
            <person name="Altermark B."/>
            <person name="Li C."/>
            <person name="Kuhnert E."/>
            <person name="Cox R.J."/>
            <person name="Crous P.W."/>
            <person name="Spatafora J.W."/>
            <person name="Lail K."/>
            <person name="Amirebrahimi M."/>
            <person name="Lipzen A."/>
            <person name="Pangilinan J."/>
            <person name="Andreopoulos W."/>
            <person name="Hayes R.D."/>
            <person name="Ng V."/>
            <person name="Grigoriev I.V."/>
            <person name="Jackson S.A."/>
            <person name="Sutton T.D.S."/>
            <person name="Dobson A.D.W."/>
            <person name="Rama T."/>
        </authorList>
    </citation>
    <scope>NUCLEOTIDE SEQUENCE</scope>
    <source>
        <strain evidence="4">TS7</strain>
    </source>
</reference>
<dbReference type="GO" id="GO:0003677">
    <property type="term" value="F:DNA binding"/>
    <property type="evidence" value="ECO:0007669"/>
    <property type="project" value="TreeGrafter"/>
</dbReference>
<organism evidence="4 5">
    <name type="scientific">Emericellopsis atlantica</name>
    <dbReference type="NCBI Taxonomy" id="2614577"/>
    <lineage>
        <taxon>Eukaryota</taxon>
        <taxon>Fungi</taxon>
        <taxon>Dikarya</taxon>
        <taxon>Ascomycota</taxon>
        <taxon>Pezizomycotina</taxon>
        <taxon>Sordariomycetes</taxon>
        <taxon>Hypocreomycetidae</taxon>
        <taxon>Hypocreales</taxon>
        <taxon>Bionectriaceae</taxon>
        <taxon>Emericellopsis</taxon>
    </lineage>
</organism>
<gene>
    <name evidence="4" type="ORF">F5Z01DRAFT_444407</name>
</gene>
<name>A0A9P7ZRP3_9HYPO</name>
<sequence>MASQSEKVPKVGILSLGSMGAGLARLLIAHGFPVATNVQGRSQDTIERARDTGAEILASDIELVEQCQVILSVLPPKDAEATAQRVIDALSGTKPKEDIYYIDLNAISPASTKALANLFEKARTPIKFIDGCILGGPPQQKSSGKEALLVSKTQNDDSDWIVPRMPISGPHSLASVPSGERLASLLNFRSISPEIGAASGLKMCFASMAKGYTALVTQSFTTAHSLGVAEALREEMQELMPTQLTALEKSVSDMVPKAYRWVREMEEIAATMSDAGGWSREMFEGAAGIFREVAANEVLKHEKTEKRSRGQTVDDVAALMSEGLAKKRKKME</sequence>
<accession>A0A9P7ZRP3</accession>
<protein>
    <submittedName>
        <fullName evidence="4">6-phosphogluconate dehydrogenase</fullName>
    </submittedName>
</protein>
<dbReference type="Pfam" id="PF03446">
    <property type="entry name" value="NAD_binding_2"/>
    <property type="match status" value="1"/>
</dbReference>
<dbReference type="Pfam" id="PF09130">
    <property type="entry name" value="DUF1932"/>
    <property type="match status" value="1"/>
</dbReference>
<dbReference type="EMBL" id="MU251246">
    <property type="protein sequence ID" value="KAG9256990.1"/>
    <property type="molecule type" value="Genomic_DNA"/>
</dbReference>
<dbReference type="GO" id="GO:0000785">
    <property type="term" value="C:chromatin"/>
    <property type="evidence" value="ECO:0007669"/>
    <property type="project" value="TreeGrafter"/>
</dbReference>
<dbReference type="Gene3D" id="3.40.50.720">
    <property type="entry name" value="NAD(P)-binding Rossmann-like Domain"/>
    <property type="match status" value="1"/>
</dbReference>
<comment type="similarity">
    <text evidence="1">Belongs to the HIBADH-related family. NP60 subfamily.</text>
</comment>
<comment type="caution">
    <text evidence="4">The sequence shown here is derived from an EMBL/GenBank/DDBJ whole genome shotgun (WGS) entry which is preliminary data.</text>
</comment>
<evidence type="ECO:0000313" key="4">
    <source>
        <dbReference type="EMBL" id="KAG9256990.1"/>
    </source>
</evidence>
<dbReference type="Proteomes" id="UP000887229">
    <property type="component" value="Unassembled WGS sequence"/>
</dbReference>
<dbReference type="SUPFAM" id="SSF51735">
    <property type="entry name" value="NAD(P)-binding Rossmann-fold domains"/>
    <property type="match status" value="1"/>
</dbReference>
<evidence type="ECO:0000313" key="5">
    <source>
        <dbReference type="Proteomes" id="UP000887229"/>
    </source>
</evidence>
<dbReference type="GO" id="GO:0050661">
    <property type="term" value="F:NADP binding"/>
    <property type="evidence" value="ECO:0007669"/>
    <property type="project" value="InterPro"/>
</dbReference>
<dbReference type="InterPro" id="IPR008927">
    <property type="entry name" value="6-PGluconate_DH-like_C_sf"/>
</dbReference>
<dbReference type="InterPro" id="IPR006115">
    <property type="entry name" value="6PGDH_NADP-bd"/>
</dbReference>